<evidence type="ECO:0000313" key="2">
    <source>
        <dbReference type="Proteomes" id="UP000811899"/>
    </source>
</evidence>
<protein>
    <submittedName>
        <fullName evidence="1">Uncharacterized protein</fullName>
    </submittedName>
</protein>
<gene>
    <name evidence="1" type="ORF">KI809_02035</name>
</gene>
<dbReference type="Proteomes" id="UP000811899">
    <property type="component" value="Unassembled WGS sequence"/>
</dbReference>
<keyword evidence="2" id="KW-1185">Reference proteome</keyword>
<reference evidence="1 2" key="1">
    <citation type="submission" date="2021-05" db="EMBL/GenBank/DDBJ databases">
        <title>The draft genome of Geobacter pelophilus DSM 12255.</title>
        <authorList>
            <person name="Xu Z."/>
            <person name="Masuda Y."/>
            <person name="Itoh H."/>
            <person name="Senoo K."/>
        </authorList>
    </citation>
    <scope>NUCLEOTIDE SEQUENCE [LARGE SCALE GENOMIC DNA]</scope>
    <source>
        <strain evidence="1 2">DSM 12255</strain>
    </source>
</reference>
<comment type="caution">
    <text evidence="1">The sequence shown here is derived from an EMBL/GenBank/DDBJ whole genome shotgun (WGS) entry which is preliminary data.</text>
</comment>
<sequence>MNMTKLNFVGPMLFVKFTILAVTVFSLTLAKPAASAAHLGAQKICSLVMTADECAKHC</sequence>
<dbReference type="AlphaFoldDB" id="A0AAW4L5H2"/>
<dbReference type="EMBL" id="JAHCVJ010000001">
    <property type="protein sequence ID" value="MBT0663067.1"/>
    <property type="molecule type" value="Genomic_DNA"/>
</dbReference>
<organism evidence="1 2">
    <name type="scientific">Geoanaerobacter pelophilus</name>
    <dbReference type="NCBI Taxonomy" id="60036"/>
    <lineage>
        <taxon>Bacteria</taxon>
        <taxon>Pseudomonadati</taxon>
        <taxon>Thermodesulfobacteriota</taxon>
        <taxon>Desulfuromonadia</taxon>
        <taxon>Geobacterales</taxon>
        <taxon>Geobacteraceae</taxon>
        <taxon>Geoanaerobacter</taxon>
    </lineage>
</organism>
<proteinExistence type="predicted"/>
<accession>A0AAW4L5H2</accession>
<dbReference type="RefSeq" id="WP_214169840.1">
    <property type="nucleotide sequence ID" value="NZ_JAHCVJ010000001.1"/>
</dbReference>
<evidence type="ECO:0000313" key="1">
    <source>
        <dbReference type="EMBL" id="MBT0663067.1"/>
    </source>
</evidence>
<name>A0AAW4L5H2_9BACT</name>